<dbReference type="EMBL" id="CAUJNA010002535">
    <property type="protein sequence ID" value="CAJ1393319.1"/>
    <property type="molecule type" value="Genomic_DNA"/>
</dbReference>
<name>A0AA36N5L2_9DINO</name>
<organism evidence="1 2">
    <name type="scientific">Effrenium voratum</name>
    <dbReference type="NCBI Taxonomy" id="2562239"/>
    <lineage>
        <taxon>Eukaryota</taxon>
        <taxon>Sar</taxon>
        <taxon>Alveolata</taxon>
        <taxon>Dinophyceae</taxon>
        <taxon>Suessiales</taxon>
        <taxon>Symbiodiniaceae</taxon>
        <taxon>Effrenium</taxon>
    </lineage>
</organism>
<proteinExistence type="predicted"/>
<reference evidence="1" key="1">
    <citation type="submission" date="2023-08" db="EMBL/GenBank/DDBJ databases">
        <authorList>
            <person name="Chen Y."/>
            <person name="Shah S."/>
            <person name="Dougan E. K."/>
            <person name="Thang M."/>
            <person name="Chan C."/>
        </authorList>
    </citation>
    <scope>NUCLEOTIDE SEQUENCE</scope>
</reference>
<evidence type="ECO:0000313" key="1">
    <source>
        <dbReference type="EMBL" id="CAJ1393319.1"/>
    </source>
</evidence>
<keyword evidence="2" id="KW-1185">Reference proteome</keyword>
<dbReference type="Proteomes" id="UP001178507">
    <property type="component" value="Unassembled WGS sequence"/>
</dbReference>
<evidence type="ECO:0000313" key="2">
    <source>
        <dbReference type="Proteomes" id="UP001178507"/>
    </source>
</evidence>
<sequence length="202" mass="22200">MNHGANGAYANAEQKIVTQLVACASPWNVVGPGMEFERMEDFFAPPLENWGGPYSAMLDFLLQQGWLQGLPLDLRKLLLVSVPFCGGFMECPALPQFLTEKWLPASQAAGASILGTDERSVGAWAAKERFVARKFPKLALQLRAADLMALQLPKCAAVREAAEVRKVAASKGLRLETFENPYYQARPMPASPSMRYILVGRV</sequence>
<dbReference type="AlphaFoldDB" id="A0AA36N5L2"/>
<protein>
    <submittedName>
        <fullName evidence="1">Uncharacterized protein</fullName>
    </submittedName>
</protein>
<accession>A0AA36N5L2</accession>
<gene>
    <name evidence="1" type="ORF">EVOR1521_LOCUS18214</name>
</gene>
<comment type="caution">
    <text evidence="1">The sequence shown here is derived from an EMBL/GenBank/DDBJ whole genome shotgun (WGS) entry which is preliminary data.</text>
</comment>